<dbReference type="GO" id="GO:0008047">
    <property type="term" value="F:enzyme activator activity"/>
    <property type="evidence" value="ECO:0007669"/>
    <property type="project" value="InterPro"/>
</dbReference>
<dbReference type="PANTHER" id="PTHR30302">
    <property type="entry name" value="HYDROGENASE 1 MATURATION PROTEASE"/>
    <property type="match status" value="1"/>
</dbReference>
<sequence length="165" mass="17699">MKCEPLTQLPPGLAQPLGVVGLGSPLMGDDGVGPALVTQLQERLPSIWAHELGSDLLGLHNLAPLPPTLILADAAHTGQLFFGTFALYPHQTLIDQQYGTLRSAHQLPALDALALLQQCYPELFHGVALYWLLFEVGDITMGEGLSPELARAVSRAVALLQRHQG</sequence>
<proteinExistence type="predicted"/>
<evidence type="ECO:0000313" key="1">
    <source>
        <dbReference type="EMBL" id="CRH04525.1"/>
    </source>
</evidence>
<dbReference type="AlphaFoldDB" id="A0A1S7LCG1"/>
<evidence type="ECO:0008006" key="2">
    <source>
        <dbReference type="Google" id="ProtNLM"/>
    </source>
</evidence>
<dbReference type="SUPFAM" id="SSF53163">
    <property type="entry name" value="HybD-like"/>
    <property type="match status" value="1"/>
</dbReference>
<dbReference type="PANTHER" id="PTHR30302:SF7">
    <property type="entry name" value="F420-NONREDUCING HYDROGENASE II"/>
    <property type="match status" value="1"/>
</dbReference>
<gene>
    <name evidence="1" type="ORF">MAGMO_0312</name>
</gene>
<dbReference type="InterPro" id="IPR023430">
    <property type="entry name" value="Pept_HybD-like_dom_sf"/>
</dbReference>
<protein>
    <recommendedName>
        <fullName evidence="2">Hydrogenase maturation protease</fullName>
    </recommendedName>
</protein>
<dbReference type="NCBIfam" id="TIGR00072">
    <property type="entry name" value="hydrog_prot"/>
    <property type="match status" value="1"/>
</dbReference>
<organism evidence="1">
    <name type="scientific">Magnetococcus massalia (strain MO-1)</name>
    <dbReference type="NCBI Taxonomy" id="451514"/>
    <lineage>
        <taxon>Bacteria</taxon>
        <taxon>Pseudomonadati</taxon>
        <taxon>Pseudomonadota</taxon>
        <taxon>Magnetococcia</taxon>
        <taxon>Magnetococcales</taxon>
        <taxon>Magnetococcaceae</taxon>
        <taxon>Magnetococcus</taxon>
    </lineage>
</organism>
<accession>A0A1S7LCG1</accession>
<dbReference type="InterPro" id="IPR000671">
    <property type="entry name" value="Peptidase_A31"/>
</dbReference>
<dbReference type="CDD" id="cd00518">
    <property type="entry name" value="H2MP"/>
    <property type="match status" value="1"/>
</dbReference>
<dbReference type="EMBL" id="LO017727">
    <property type="protein sequence ID" value="CRH04525.1"/>
    <property type="molecule type" value="Genomic_DNA"/>
</dbReference>
<reference evidence="1" key="1">
    <citation type="submission" date="2015-04" db="EMBL/GenBank/DDBJ databases">
        <authorList>
            <person name="Syromyatnikov M.Y."/>
            <person name="Popov V.N."/>
        </authorList>
    </citation>
    <scope>NUCLEOTIDE SEQUENCE</scope>
    <source>
        <strain evidence="1">MO-1</strain>
    </source>
</reference>
<name>A0A1S7LCG1_MAGMO</name>
<dbReference type="Gene3D" id="3.40.50.1450">
    <property type="entry name" value="HybD-like"/>
    <property type="match status" value="1"/>
</dbReference>
<dbReference type="GO" id="GO:0004175">
    <property type="term" value="F:endopeptidase activity"/>
    <property type="evidence" value="ECO:0007669"/>
    <property type="project" value="TreeGrafter"/>
</dbReference>
<dbReference type="GO" id="GO:0016485">
    <property type="term" value="P:protein processing"/>
    <property type="evidence" value="ECO:0007669"/>
    <property type="project" value="TreeGrafter"/>
</dbReference>